<dbReference type="AlphaFoldDB" id="A0A1G7XT36"/>
<dbReference type="STRING" id="1121419.SAMN05443529_10778"/>
<feature type="domain" description="Calcineurin-like phosphoesterase" evidence="3">
    <location>
        <begin position="1"/>
        <end position="149"/>
    </location>
</feature>
<dbReference type="SUPFAM" id="SSF56300">
    <property type="entry name" value="Metallo-dependent phosphatases"/>
    <property type="match status" value="1"/>
</dbReference>
<dbReference type="Pfam" id="PF12850">
    <property type="entry name" value="Metallophos_2"/>
    <property type="match status" value="1"/>
</dbReference>
<organism evidence="4 5">
    <name type="scientific">Desulfosporosinus hippei DSM 8344</name>
    <dbReference type="NCBI Taxonomy" id="1121419"/>
    <lineage>
        <taxon>Bacteria</taxon>
        <taxon>Bacillati</taxon>
        <taxon>Bacillota</taxon>
        <taxon>Clostridia</taxon>
        <taxon>Eubacteriales</taxon>
        <taxon>Desulfitobacteriaceae</taxon>
        <taxon>Desulfosporosinus</taxon>
    </lineage>
</organism>
<dbReference type="InterPro" id="IPR029052">
    <property type="entry name" value="Metallo-depent_PP-like"/>
</dbReference>
<evidence type="ECO:0000313" key="5">
    <source>
        <dbReference type="Proteomes" id="UP000198656"/>
    </source>
</evidence>
<dbReference type="OrthoDB" id="9800565at2"/>
<dbReference type="Gene3D" id="3.60.21.10">
    <property type="match status" value="1"/>
</dbReference>
<evidence type="ECO:0000259" key="3">
    <source>
        <dbReference type="Pfam" id="PF12850"/>
    </source>
</evidence>
<dbReference type="InterPro" id="IPR024654">
    <property type="entry name" value="Calcineurin-like_PHP_lpxH"/>
</dbReference>
<gene>
    <name evidence="4" type="ORF">SAMN05443529_10778</name>
</gene>
<dbReference type="Proteomes" id="UP000198656">
    <property type="component" value="Unassembled WGS sequence"/>
</dbReference>
<dbReference type="PANTHER" id="PTHR11124">
    <property type="entry name" value="VACUOLAR SORTING PROTEIN VPS29"/>
    <property type="match status" value="1"/>
</dbReference>
<dbReference type="EMBL" id="FNCP01000007">
    <property type="protein sequence ID" value="SDG86870.1"/>
    <property type="molecule type" value="Genomic_DNA"/>
</dbReference>
<reference evidence="5" key="1">
    <citation type="submission" date="2016-10" db="EMBL/GenBank/DDBJ databases">
        <authorList>
            <person name="Varghese N."/>
            <person name="Submissions S."/>
        </authorList>
    </citation>
    <scope>NUCLEOTIDE SEQUENCE [LARGE SCALE GENOMIC DNA]</scope>
    <source>
        <strain evidence="5">DSM 8344</strain>
    </source>
</reference>
<evidence type="ECO:0000256" key="1">
    <source>
        <dbReference type="ARBA" id="ARBA00008950"/>
    </source>
</evidence>
<comment type="cofactor">
    <cofactor evidence="2">
        <name>a divalent metal cation</name>
        <dbReference type="ChEBI" id="CHEBI:60240"/>
    </cofactor>
</comment>
<sequence length="160" mass="17916">MHIAVLSDTHLRPGKSLPSFVWEHLNQVDMILHAGDLTNMGLLEELSSIAPVRAVCGNCDGWDVALPDRDIIECEGVNIGLIHGHVGKGKNTPDRAYYAFVDSKVDIIVFGHSHTPFLEWRNGLLLFNPGSPTDKRREQYFSFGLINIQHGEIQAKHVYF</sequence>
<accession>A0A1G7XT36</accession>
<evidence type="ECO:0000256" key="2">
    <source>
        <dbReference type="RuleBase" id="RU362039"/>
    </source>
</evidence>
<dbReference type="EC" id="3.1.4.-" evidence="2"/>
<dbReference type="RefSeq" id="WP_092332044.1">
    <property type="nucleotide sequence ID" value="NZ_FNCP01000007.1"/>
</dbReference>
<comment type="similarity">
    <text evidence="1 2">Belongs to the metallophosphoesterase superfamily. YfcE family.</text>
</comment>
<proteinExistence type="inferred from homology"/>
<name>A0A1G7XT36_9FIRM</name>
<keyword evidence="2" id="KW-0479">Metal-binding</keyword>
<protein>
    <recommendedName>
        <fullName evidence="2">Phosphoesterase</fullName>
        <ecNumber evidence="2">3.1.4.-</ecNumber>
    </recommendedName>
</protein>
<dbReference type="GO" id="GO:0016787">
    <property type="term" value="F:hydrolase activity"/>
    <property type="evidence" value="ECO:0007669"/>
    <property type="project" value="UniProtKB-UniRule"/>
</dbReference>
<dbReference type="NCBIfam" id="TIGR00040">
    <property type="entry name" value="yfcE"/>
    <property type="match status" value="1"/>
</dbReference>
<dbReference type="GO" id="GO:0046872">
    <property type="term" value="F:metal ion binding"/>
    <property type="evidence" value="ECO:0007669"/>
    <property type="project" value="UniProtKB-KW"/>
</dbReference>
<dbReference type="InterPro" id="IPR000979">
    <property type="entry name" value="Phosphodiesterase_MJ0936/Vps29"/>
</dbReference>
<evidence type="ECO:0000313" key="4">
    <source>
        <dbReference type="EMBL" id="SDG86870.1"/>
    </source>
</evidence>
<keyword evidence="5" id="KW-1185">Reference proteome</keyword>